<evidence type="ECO:0000313" key="1">
    <source>
        <dbReference type="EMBL" id="KAI4459927.1"/>
    </source>
</evidence>
<accession>A0ACB9SZE9</accession>
<comment type="caution">
    <text evidence="1">The sequence shown here is derived from an EMBL/GenBank/DDBJ whole genome shotgun (WGS) entry which is preliminary data.</text>
</comment>
<name>A0ACB9SZE9_HOLOL</name>
<organism evidence="1 2">
    <name type="scientific">Holotrichia oblita</name>
    <name type="common">Chafer beetle</name>
    <dbReference type="NCBI Taxonomy" id="644536"/>
    <lineage>
        <taxon>Eukaryota</taxon>
        <taxon>Metazoa</taxon>
        <taxon>Ecdysozoa</taxon>
        <taxon>Arthropoda</taxon>
        <taxon>Hexapoda</taxon>
        <taxon>Insecta</taxon>
        <taxon>Pterygota</taxon>
        <taxon>Neoptera</taxon>
        <taxon>Endopterygota</taxon>
        <taxon>Coleoptera</taxon>
        <taxon>Polyphaga</taxon>
        <taxon>Scarabaeiformia</taxon>
        <taxon>Scarabaeidae</taxon>
        <taxon>Melolonthinae</taxon>
        <taxon>Holotrichia</taxon>
    </lineage>
</organism>
<keyword evidence="2" id="KW-1185">Reference proteome</keyword>
<sequence>MDGNIVEDCDQYQPVLDPNGGFIFNGELVLLQHIQTGTLLYADASLVKSKSDTSLESEVNGNSTTSGNCNLIKSSWSRDEILQLINLYEQHKQQFKSTTIKNEKVWQNIGMKLITHTTDQCRNKFKYLRAKYIEKKDNMGDRQTGAKPIKFEYFDEMDRILGEDPNIIPIAVASSSKGADNIKDAPIPQTLETLPREQEKVSEKEQCVPKKKEKNGTGRSVQNCSTNAGRRKNQRHKERIAMQRELVTVLKDIANILKSEK</sequence>
<proteinExistence type="predicted"/>
<evidence type="ECO:0000313" key="2">
    <source>
        <dbReference type="Proteomes" id="UP001056778"/>
    </source>
</evidence>
<dbReference type="EMBL" id="CM043020">
    <property type="protein sequence ID" value="KAI4459927.1"/>
    <property type="molecule type" value="Genomic_DNA"/>
</dbReference>
<dbReference type="Proteomes" id="UP001056778">
    <property type="component" value="Chromosome 6"/>
</dbReference>
<reference evidence="1" key="1">
    <citation type="submission" date="2022-04" db="EMBL/GenBank/DDBJ databases">
        <title>Chromosome-scale genome assembly of Holotrichia oblita Faldermann.</title>
        <authorList>
            <person name="Rongchong L."/>
        </authorList>
    </citation>
    <scope>NUCLEOTIDE SEQUENCE</scope>
    <source>
        <strain evidence="1">81SQS9</strain>
    </source>
</reference>
<protein>
    <submittedName>
        <fullName evidence="1">Multifunctional protein ade2</fullName>
    </submittedName>
</protein>
<gene>
    <name evidence="1" type="ORF">MML48_6g00019962</name>
</gene>